<organism evidence="1 2">
    <name type="scientific">Camellia lanceoleosa</name>
    <dbReference type="NCBI Taxonomy" id="1840588"/>
    <lineage>
        <taxon>Eukaryota</taxon>
        <taxon>Viridiplantae</taxon>
        <taxon>Streptophyta</taxon>
        <taxon>Embryophyta</taxon>
        <taxon>Tracheophyta</taxon>
        <taxon>Spermatophyta</taxon>
        <taxon>Magnoliopsida</taxon>
        <taxon>eudicotyledons</taxon>
        <taxon>Gunneridae</taxon>
        <taxon>Pentapetalae</taxon>
        <taxon>asterids</taxon>
        <taxon>Ericales</taxon>
        <taxon>Theaceae</taxon>
        <taxon>Camellia</taxon>
    </lineage>
</organism>
<proteinExistence type="predicted"/>
<protein>
    <submittedName>
        <fullName evidence="1">Pentatricopeptide repeat-containing protein</fullName>
    </submittedName>
</protein>
<accession>A0ACC0FM30</accession>
<dbReference type="Proteomes" id="UP001060215">
    <property type="component" value="Chromosome 14"/>
</dbReference>
<keyword evidence="2" id="KW-1185">Reference proteome</keyword>
<name>A0ACC0FM30_9ERIC</name>
<dbReference type="EMBL" id="CM045771">
    <property type="protein sequence ID" value="KAI7989769.1"/>
    <property type="molecule type" value="Genomic_DNA"/>
</dbReference>
<evidence type="ECO:0000313" key="2">
    <source>
        <dbReference type="Proteomes" id="UP001060215"/>
    </source>
</evidence>
<sequence>MTHDLSIPPEIQHYGCMVDPLCKAGLIKAALELIQSMRIVANSIWGALLSGCKLYKNLEIAQVIVNKLMVLELNNSGYYTLLVNMYAESNQWKKVAKIRSTMKVQGVEKTSPRSSWIAMDSKIHLFASSDKSHP</sequence>
<gene>
    <name evidence="1" type="ORF">LOK49_LG13G00469</name>
</gene>
<reference evidence="1 2" key="1">
    <citation type="journal article" date="2022" name="Plant J.">
        <title>Chromosome-level genome of Camellia lanceoleosa provides a valuable resource for understanding genome evolution and self-incompatibility.</title>
        <authorList>
            <person name="Gong W."/>
            <person name="Xiao S."/>
            <person name="Wang L."/>
            <person name="Liao Z."/>
            <person name="Chang Y."/>
            <person name="Mo W."/>
            <person name="Hu G."/>
            <person name="Li W."/>
            <person name="Zhao G."/>
            <person name="Zhu H."/>
            <person name="Hu X."/>
            <person name="Ji K."/>
            <person name="Xiang X."/>
            <person name="Song Q."/>
            <person name="Yuan D."/>
            <person name="Jin S."/>
            <person name="Zhang L."/>
        </authorList>
    </citation>
    <scope>NUCLEOTIDE SEQUENCE [LARGE SCALE GENOMIC DNA]</scope>
    <source>
        <strain evidence="1">SQ_2022a</strain>
    </source>
</reference>
<comment type="caution">
    <text evidence="1">The sequence shown here is derived from an EMBL/GenBank/DDBJ whole genome shotgun (WGS) entry which is preliminary data.</text>
</comment>
<evidence type="ECO:0000313" key="1">
    <source>
        <dbReference type="EMBL" id="KAI7989769.1"/>
    </source>
</evidence>